<dbReference type="GO" id="GO:0022857">
    <property type="term" value="F:transmembrane transporter activity"/>
    <property type="evidence" value="ECO:0007669"/>
    <property type="project" value="InterPro"/>
</dbReference>
<protein>
    <submittedName>
        <fullName evidence="8">Amino acid transporter</fullName>
    </submittedName>
</protein>
<reference evidence="8 9" key="1">
    <citation type="submission" date="2020-07" db="EMBL/GenBank/DDBJ databases">
        <title>Sequencing the genomes of 1000 actinobacteria strains.</title>
        <authorList>
            <person name="Klenk H.-P."/>
        </authorList>
    </citation>
    <scope>NUCLEOTIDE SEQUENCE [LARGE SCALE GENOMIC DNA]</scope>
    <source>
        <strain evidence="8 9">DSM 42178</strain>
    </source>
</reference>
<keyword evidence="4 7" id="KW-1133">Transmembrane helix</keyword>
<evidence type="ECO:0000256" key="6">
    <source>
        <dbReference type="SAM" id="MobiDB-lite"/>
    </source>
</evidence>
<dbReference type="Proteomes" id="UP000567795">
    <property type="component" value="Unassembled WGS sequence"/>
</dbReference>
<dbReference type="GO" id="GO:0005886">
    <property type="term" value="C:plasma membrane"/>
    <property type="evidence" value="ECO:0007669"/>
    <property type="project" value="UniProtKB-SubCell"/>
</dbReference>
<feature type="transmembrane region" description="Helical" evidence="7">
    <location>
        <begin position="268"/>
        <end position="291"/>
    </location>
</feature>
<evidence type="ECO:0000256" key="2">
    <source>
        <dbReference type="ARBA" id="ARBA00022475"/>
    </source>
</evidence>
<keyword evidence="3 7" id="KW-0812">Transmembrane</keyword>
<keyword evidence="2" id="KW-1003">Cell membrane</keyword>
<feature type="transmembrane region" description="Helical" evidence="7">
    <location>
        <begin position="79"/>
        <end position="101"/>
    </location>
</feature>
<keyword evidence="5 7" id="KW-0472">Membrane</keyword>
<feature type="transmembrane region" description="Helical" evidence="7">
    <location>
        <begin position="367"/>
        <end position="385"/>
    </location>
</feature>
<feature type="transmembrane region" description="Helical" evidence="7">
    <location>
        <begin position="223"/>
        <end position="247"/>
    </location>
</feature>
<dbReference type="PANTHER" id="PTHR42770:SF7">
    <property type="entry name" value="MEMBRANE PROTEIN"/>
    <property type="match status" value="1"/>
</dbReference>
<sequence>MSQTHLRSERPEPHRAGAAAPTRRATAPGAHPGPTPTAAPPLRRSIGVAGGTLLTLSCVTPASSLFVIVPGLFTDLGTGTALAVLVAAVIGVGVALCYCSLASAVPSAGGEYAMVHSVTGRLTGWLMFVLSLILVMIIPPIIALGTADYLAPILDVDAQLAGAVVMLAAMLAGLLDLRANAWITGVFLVLEVAAAAVVAVLGFRNAEQSPDVLVRPVISDGAGLEQALTAGAMVAGLAVALFVLQGFTTAVYLSEEMVRPRRTVPRTVLWTLGISAAIILLPVVAITLAAPDAGALVDADLSAMVQAWSNSAVGTFVSLCVALAIINACIVMVIQNSRVLYASARDAAWPAPVNRAMTMLNRLGSPWLATLAVGLPGAVLCFVPVETLSGVTGVAVALLYFGVAAACVVSWRRARTAAAAPSAATPDPDRVRVPGGPLIPVVLLVILGYVMAVQAPLDLLITAGILLAAAGYHQFYLRRHPDTRWLVTVPEEER</sequence>
<keyword evidence="9" id="KW-1185">Reference proteome</keyword>
<evidence type="ECO:0000256" key="3">
    <source>
        <dbReference type="ARBA" id="ARBA00022692"/>
    </source>
</evidence>
<feature type="compositionally biased region" description="Basic and acidic residues" evidence="6">
    <location>
        <begin position="1"/>
        <end position="15"/>
    </location>
</feature>
<dbReference type="InterPro" id="IPR002293">
    <property type="entry name" value="AA/rel_permease1"/>
</dbReference>
<evidence type="ECO:0000256" key="7">
    <source>
        <dbReference type="SAM" id="Phobius"/>
    </source>
</evidence>
<proteinExistence type="predicted"/>
<evidence type="ECO:0000256" key="1">
    <source>
        <dbReference type="ARBA" id="ARBA00004651"/>
    </source>
</evidence>
<dbReference type="PANTHER" id="PTHR42770">
    <property type="entry name" value="AMINO ACID TRANSPORTER-RELATED"/>
    <property type="match status" value="1"/>
</dbReference>
<feature type="compositionally biased region" description="Low complexity" evidence="6">
    <location>
        <begin position="16"/>
        <end position="30"/>
    </location>
</feature>
<dbReference type="Gene3D" id="1.20.1740.10">
    <property type="entry name" value="Amino acid/polyamine transporter I"/>
    <property type="match status" value="1"/>
</dbReference>
<feature type="transmembrane region" description="Helical" evidence="7">
    <location>
        <begin position="391"/>
        <end position="411"/>
    </location>
</feature>
<evidence type="ECO:0000256" key="5">
    <source>
        <dbReference type="ARBA" id="ARBA00023136"/>
    </source>
</evidence>
<accession>A0A853A401</accession>
<feature type="transmembrane region" description="Helical" evidence="7">
    <location>
        <begin position="459"/>
        <end position="477"/>
    </location>
</feature>
<dbReference type="InterPro" id="IPR050367">
    <property type="entry name" value="APC_superfamily"/>
</dbReference>
<evidence type="ECO:0000313" key="8">
    <source>
        <dbReference type="EMBL" id="NYI05208.1"/>
    </source>
</evidence>
<feature type="region of interest" description="Disordered" evidence="6">
    <location>
        <begin position="1"/>
        <end position="42"/>
    </location>
</feature>
<feature type="transmembrane region" description="Helical" evidence="7">
    <location>
        <begin position="182"/>
        <end position="203"/>
    </location>
</feature>
<evidence type="ECO:0000313" key="9">
    <source>
        <dbReference type="Proteomes" id="UP000567795"/>
    </source>
</evidence>
<name>A0A853A401_9ACTN</name>
<dbReference type="EMBL" id="JACBZD010000001">
    <property type="protein sequence ID" value="NYI05208.1"/>
    <property type="molecule type" value="Genomic_DNA"/>
</dbReference>
<organism evidence="8 9">
    <name type="scientific">Allostreptomyces psammosilenae</name>
    <dbReference type="NCBI Taxonomy" id="1892865"/>
    <lineage>
        <taxon>Bacteria</taxon>
        <taxon>Bacillati</taxon>
        <taxon>Actinomycetota</taxon>
        <taxon>Actinomycetes</taxon>
        <taxon>Kitasatosporales</taxon>
        <taxon>Streptomycetaceae</taxon>
        <taxon>Allostreptomyces</taxon>
    </lineage>
</organism>
<comment type="subcellular location">
    <subcellularLocation>
        <location evidence="1">Cell membrane</location>
        <topology evidence="1">Multi-pass membrane protein</topology>
    </subcellularLocation>
</comment>
<feature type="transmembrane region" description="Helical" evidence="7">
    <location>
        <begin position="53"/>
        <end position="73"/>
    </location>
</feature>
<dbReference type="PIRSF" id="PIRSF006060">
    <property type="entry name" value="AA_transporter"/>
    <property type="match status" value="1"/>
</dbReference>
<comment type="caution">
    <text evidence="8">The sequence shown here is derived from an EMBL/GenBank/DDBJ whole genome shotgun (WGS) entry which is preliminary data.</text>
</comment>
<evidence type="ECO:0000256" key="4">
    <source>
        <dbReference type="ARBA" id="ARBA00022989"/>
    </source>
</evidence>
<feature type="transmembrane region" description="Helical" evidence="7">
    <location>
        <begin position="431"/>
        <end position="453"/>
    </location>
</feature>
<dbReference type="Pfam" id="PF13520">
    <property type="entry name" value="AA_permease_2"/>
    <property type="match status" value="1"/>
</dbReference>
<dbReference type="RefSeq" id="WP_246449738.1">
    <property type="nucleotide sequence ID" value="NZ_JACBZD010000001.1"/>
</dbReference>
<feature type="transmembrane region" description="Helical" evidence="7">
    <location>
        <begin position="158"/>
        <end position="175"/>
    </location>
</feature>
<dbReference type="AlphaFoldDB" id="A0A853A401"/>
<gene>
    <name evidence="8" type="ORF">FHU37_002151</name>
</gene>
<feature type="transmembrane region" description="Helical" evidence="7">
    <location>
        <begin position="311"/>
        <end position="334"/>
    </location>
</feature>
<feature type="transmembrane region" description="Helical" evidence="7">
    <location>
        <begin position="122"/>
        <end position="146"/>
    </location>
</feature>